<evidence type="ECO:0000313" key="1">
    <source>
        <dbReference type="EMBL" id="ANW90730.1"/>
    </source>
</evidence>
<organism evidence="3 5">
    <name type="scientific">Neisseria meningitidis</name>
    <dbReference type="NCBI Taxonomy" id="487"/>
    <lineage>
        <taxon>Bacteria</taxon>
        <taxon>Pseudomonadati</taxon>
        <taxon>Pseudomonadota</taxon>
        <taxon>Betaproteobacteria</taxon>
        <taxon>Neisseriales</taxon>
        <taxon>Neisseriaceae</taxon>
        <taxon>Neisseria</taxon>
    </lineage>
</organism>
<dbReference type="EMBL" id="CP012393">
    <property type="protein sequence ID" value="ANW90730.1"/>
    <property type="molecule type" value="Genomic_DNA"/>
</dbReference>
<reference evidence="4 8" key="3">
    <citation type="submission" date="2018-06" db="EMBL/GenBank/DDBJ databases">
        <authorList>
            <consortium name="Pathogen Informatics"/>
            <person name="Doyle S."/>
        </authorList>
    </citation>
    <scope>NUCLEOTIDE SEQUENCE [LARGE SCALE GENOMIC DNA]</scope>
    <source>
        <strain evidence="4 8">NCTC8554</strain>
    </source>
</reference>
<reference evidence="1 7" key="1">
    <citation type="submission" date="2015-07" db="EMBL/GenBank/DDBJ databases">
        <title>Comparative genome sequencing reveals within-host evolution of Neisseria meningitidis during.</title>
        <authorList>
            <person name="Klughammer J."/>
            <person name="Dittrich M."/>
            <person name="Mueller T."/>
            <person name="Blom J."/>
            <person name="Goesmann A."/>
            <person name="Vogel U."/>
            <person name="Frosch M."/>
            <person name="Bock C."/>
            <person name="Schoen C."/>
        </authorList>
    </citation>
    <scope>NUCLEOTIDE SEQUENCE [LARGE SCALE GENOMIC DNA]</scope>
    <source>
        <strain evidence="1 7">DE8555</strain>
    </source>
</reference>
<reference evidence="5 6" key="2">
    <citation type="submission" date="2016-02" db="EMBL/GenBank/DDBJ databases">
        <authorList>
            <consortium name="Pathogen Informatics"/>
        </authorList>
    </citation>
    <scope>NUCLEOTIDE SEQUENCE [LARGE SCALE GENOMIC DNA]</scope>
    <source>
        <strain evidence="2 6">2842STDY5881269</strain>
        <strain evidence="3 5">2842STDY5881531</strain>
    </source>
</reference>
<dbReference type="EMBL" id="UGRP01000004">
    <property type="protein sequence ID" value="SUA30319.1"/>
    <property type="molecule type" value="Genomic_DNA"/>
</dbReference>
<evidence type="ECO:0000313" key="7">
    <source>
        <dbReference type="Proteomes" id="UP000092966"/>
    </source>
</evidence>
<dbReference type="EMBL" id="FEVP01000005">
    <property type="protein sequence ID" value="CWP51900.1"/>
    <property type="molecule type" value="Genomic_DNA"/>
</dbReference>
<sequence length="51" mass="6121">MHLWHWLNWLTNRLLSNFSHITPSAEKQVALFLQYLIGNRVLAIMFKILIE</sequence>
<evidence type="ECO:0000313" key="8">
    <source>
        <dbReference type="Proteomes" id="UP000254176"/>
    </source>
</evidence>
<dbReference type="Proteomes" id="UP000254176">
    <property type="component" value="Unassembled WGS sequence"/>
</dbReference>
<evidence type="ECO:0000313" key="2">
    <source>
        <dbReference type="EMBL" id="CWP51900.1"/>
    </source>
</evidence>
<proteinExistence type="predicted"/>
<dbReference type="Proteomes" id="UP000069876">
    <property type="component" value="Unassembled WGS sequence"/>
</dbReference>
<evidence type="ECO:0000313" key="6">
    <source>
        <dbReference type="Proteomes" id="UP000072443"/>
    </source>
</evidence>
<evidence type="ECO:0000313" key="5">
    <source>
        <dbReference type="Proteomes" id="UP000069876"/>
    </source>
</evidence>
<dbReference type="EMBL" id="FFEF01000002">
    <property type="protein sequence ID" value="CWT78659.1"/>
    <property type="molecule type" value="Genomic_DNA"/>
</dbReference>
<evidence type="ECO:0000313" key="3">
    <source>
        <dbReference type="EMBL" id="CWT78659.1"/>
    </source>
</evidence>
<protein>
    <submittedName>
        <fullName evidence="3">Uncharacterized protein</fullName>
    </submittedName>
</protein>
<evidence type="ECO:0000313" key="4">
    <source>
        <dbReference type="EMBL" id="SUA30319.1"/>
    </source>
</evidence>
<gene>
    <name evidence="1" type="ORF">DE8555_0157</name>
    <name evidence="2" type="ORF">ERS514591_00676</name>
    <name evidence="3" type="ORF">ERS514851_00438</name>
    <name evidence="4" type="ORF">NCTC8554_02360</name>
</gene>
<dbReference type="AlphaFoldDB" id="A0A0G4BSH1"/>
<accession>A0A0G4BSH1</accession>
<name>A0A0G4BSH1_NEIME</name>
<dbReference type="Proteomes" id="UP000072443">
    <property type="component" value="Unassembled WGS sequence"/>
</dbReference>
<dbReference type="Proteomes" id="UP000092966">
    <property type="component" value="Chromosome"/>
</dbReference>